<dbReference type="FunFam" id="2.20.100.10:FF:000021">
    <property type="entry name" value="semaphorin-5B isoform X1"/>
    <property type="match status" value="1"/>
</dbReference>
<dbReference type="PROSITE" id="PS50228">
    <property type="entry name" value="SUEL_LECTIN"/>
    <property type="match status" value="1"/>
</dbReference>
<evidence type="ECO:0000256" key="2">
    <source>
        <dbReference type="ARBA" id="ARBA00022692"/>
    </source>
</evidence>
<keyword evidence="2" id="KW-0812">Transmembrane</keyword>
<dbReference type="Pfam" id="PF02140">
    <property type="entry name" value="SUEL_Lectin"/>
    <property type="match status" value="1"/>
</dbReference>
<feature type="domain" description="SUEL-type lectin" evidence="12">
    <location>
        <begin position="559"/>
        <end position="647"/>
    </location>
</feature>
<evidence type="ECO:0000313" key="13">
    <source>
        <dbReference type="EnsemblMetazoa" id="CLYHEMP021319.1"/>
    </source>
</evidence>
<dbReference type="GO" id="GO:0007399">
    <property type="term" value="P:nervous system development"/>
    <property type="evidence" value="ECO:0007669"/>
    <property type="project" value="UniProtKB-KW"/>
</dbReference>
<evidence type="ECO:0000259" key="12">
    <source>
        <dbReference type="PROSITE" id="PS50228"/>
    </source>
</evidence>
<reference evidence="13" key="1">
    <citation type="submission" date="2021-01" db="UniProtKB">
        <authorList>
            <consortium name="EnsemblMetazoa"/>
        </authorList>
    </citation>
    <scope>IDENTIFICATION</scope>
</reference>
<keyword evidence="4" id="KW-0221">Differentiation</keyword>
<evidence type="ECO:0000256" key="1">
    <source>
        <dbReference type="ARBA" id="ARBA00004167"/>
    </source>
</evidence>
<keyword evidence="9" id="KW-0325">Glycoprotein</keyword>
<dbReference type="GO" id="GO:0030246">
    <property type="term" value="F:carbohydrate binding"/>
    <property type="evidence" value="ECO:0007669"/>
    <property type="project" value="InterPro"/>
</dbReference>
<comment type="subcellular location">
    <subcellularLocation>
        <location evidence="1">Membrane</location>
        <topology evidence="1">Single-pass membrane protein</topology>
    </subcellularLocation>
</comment>
<dbReference type="EnsemblMetazoa" id="CLYHEMT021319.1">
    <property type="protein sequence ID" value="CLYHEMP021319.1"/>
    <property type="gene ID" value="CLYHEMG021319"/>
</dbReference>
<evidence type="ECO:0000256" key="11">
    <source>
        <dbReference type="SAM" id="SignalP"/>
    </source>
</evidence>
<proteinExistence type="predicted"/>
<dbReference type="InterPro" id="IPR000884">
    <property type="entry name" value="TSP1_rpt"/>
</dbReference>
<dbReference type="GeneID" id="136820815"/>
<evidence type="ECO:0000256" key="6">
    <source>
        <dbReference type="ARBA" id="ARBA00022989"/>
    </source>
</evidence>
<evidence type="ECO:0000256" key="8">
    <source>
        <dbReference type="ARBA" id="ARBA00023157"/>
    </source>
</evidence>
<dbReference type="SMART" id="SM00209">
    <property type="entry name" value="TSP1"/>
    <property type="match status" value="7"/>
</dbReference>
<protein>
    <recommendedName>
        <fullName evidence="12">SUEL-type lectin domain-containing protein</fullName>
    </recommendedName>
</protein>
<dbReference type="PRINTS" id="PR01705">
    <property type="entry name" value="TSP1REPEAT"/>
</dbReference>
<evidence type="ECO:0000256" key="10">
    <source>
        <dbReference type="SAM" id="MobiDB-lite"/>
    </source>
</evidence>
<evidence type="ECO:0000256" key="5">
    <source>
        <dbReference type="ARBA" id="ARBA00022902"/>
    </source>
</evidence>
<dbReference type="Gene3D" id="2.20.100.10">
    <property type="entry name" value="Thrombospondin type-1 (TSP1) repeat"/>
    <property type="match status" value="7"/>
</dbReference>
<dbReference type="OrthoDB" id="446173at2759"/>
<dbReference type="GO" id="GO:0016020">
    <property type="term" value="C:membrane"/>
    <property type="evidence" value="ECO:0007669"/>
    <property type="project" value="UniProtKB-SubCell"/>
</dbReference>
<dbReference type="AlphaFoldDB" id="A0A7M5XCU1"/>
<keyword evidence="3" id="KW-0677">Repeat</keyword>
<dbReference type="Proteomes" id="UP000594262">
    <property type="component" value="Unplaced"/>
</dbReference>
<dbReference type="Gene3D" id="2.60.120.740">
    <property type="match status" value="1"/>
</dbReference>
<name>A0A7M5XCU1_9CNID</name>
<dbReference type="InterPro" id="IPR000922">
    <property type="entry name" value="Lectin_gal-bd_dom"/>
</dbReference>
<sequence>MKVFVLLALLGVALAQDDCPAFVKQGCLSRDANVFHQQVANNRDASSNVYTGKLLDWHNFKQSLGELGCACAKKVKELGGVAFAMTFWGECWMATDKAAYEAHLMNPADQSGSCIGHDGSNYGSCAEGHGHCMADESSEYAYSFPSAAPPAIDGGFGNWSEWTQCSASCGDSFQERERSCNNPVPKNGGADCPEEELTETRKCDVPACPVDGKWTEYSEFGECSASCGGGSQKRTRSCTNPAPAHGGKECEGSDEDERECGTDPCPVDGKWTEYSEFGECSASCGGGSQKRTRSCTNPAPAHGGKECEGSDEDEQECGTDPCPVDGKWGAYGAFSQCNKPCGGGSQSRSRSCNNPAPKYGGKACVGPATDSRACNTQNCPVDGKWGAYGAFSQCNKPCGGGSQSRSRSCNNPAPKYGGKACVGSATDSRACNTQNCPVDGKWGAYGAFSQCNKPCGGGSQSRSRSCNNPAPKYGGKACVGSATDSRACNTQNCPINGKWGSWSGYGSCNKKCGTGSQTRTRSCNNPSPKYNGASCSGSSQQSRNCNTHSCYSGYMEFKTCEGSSRNVDCGSGKVIKLQDYFWGRTSKSYCRSGVDWFWSTSCRGGHGRIANRCHNRQSCKLEANNSWMNDDPCWGTPKYAWVKYRCYQSPY</sequence>
<keyword evidence="7" id="KW-0472">Membrane</keyword>
<evidence type="ECO:0000313" key="14">
    <source>
        <dbReference type="Proteomes" id="UP000594262"/>
    </source>
</evidence>
<dbReference type="PANTHER" id="PTHR22906">
    <property type="entry name" value="PROPERDIN"/>
    <property type="match status" value="1"/>
</dbReference>
<dbReference type="GO" id="GO:0030154">
    <property type="term" value="P:cell differentiation"/>
    <property type="evidence" value="ECO:0007669"/>
    <property type="project" value="UniProtKB-KW"/>
</dbReference>
<keyword evidence="11" id="KW-0732">Signal</keyword>
<dbReference type="InterPro" id="IPR043159">
    <property type="entry name" value="Lectin_gal-bd_sf"/>
</dbReference>
<dbReference type="PROSITE" id="PS50092">
    <property type="entry name" value="TSP1"/>
    <property type="match status" value="7"/>
</dbReference>
<feature type="region of interest" description="Disordered" evidence="10">
    <location>
        <begin position="283"/>
        <end position="313"/>
    </location>
</feature>
<dbReference type="Pfam" id="PF00090">
    <property type="entry name" value="TSP_1"/>
    <property type="match status" value="7"/>
</dbReference>
<organism evidence="13 14">
    <name type="scientific">Clytia hemisphaerica</name>
    <dbReference type="NCBI Taxonomy" id="252671"/>
    <lineage>
        <taxon>Eukaryota</taxon>
        <taxon>Metazoa</taxon>
        <taxon>Cnidaria</taxon>
        <taxon>Hydrozoa</taxon>
        <taxon>Hydroidolina</taxon>
        <taxon>Leptothecata</taxon>
        <taxon>Obeliida</taxon>
        <taxon>Clytiidae</taxon>
        <taxon>Clytia</taxon>
    </lineage>
</organism>
<dbReference type="InterPro" id="IPR036383">
    <property type="entry name" value="TSP1_rpt_sf"/>
</dbReference>
<keyword evidence="14" id="KW-1185">Reference proteome</keyword>
<keyword evidence="6" id="KW-1133">Transmembrane helix</keyword>
<feature type="chain" id="PRO_5029728417" description="SUEL-type lectin domain-containing protein" evidence="11">
    <location>
        <begin position="16"/>
        <end position="651"/>
    </location>
</feature>
<evidence type="ECO:0000256" key="9">
    <source>
        <dbReference type="ARBA" id="ARBA00023180"/>
    </source>
</evidence>
<keyword evidence="8" id="KW-1015">Disulfide bond</keyword>
<dbReference type="PANTHER" id="PTHR22906:SF21">
    <property type="entry name" value="SEMA DOMAIN-CONTAINING PROTEIN"/>
    <property type="match status" value="1"/>
</dbReference>
<accession>A0A7M5XCU1</accession>
<evidence type="ECO:0000256" key="4">
    <source>
        <dbReference type="ARBA" id="ARBA00022782"/>
    </source>
</evidence>
<evidence type="ECO:0000256" key="7">
    <source>
        <dbReference type="ARBA" id="ARBA00023136"/>
    </source>
</evidence>
<dbReference type="FunFam" id="2.20.100.10:FF:000007">
    <property type="entry name" value="Thrombospondin 1"/>
    <property type="match status" value="2"/>
</dbReference>
<feature type="region of interest" description="Disordered" evidence="10">
    <location>
        <begin position="226"/>
        <end position="259"/>
    </location>
</feature>
<keyword evidence="5" id="KW-0524">Neurogenesis</keyword>
<dbReference type="InterPro" id="IPR052065">
    <property type="entry name" value="Compl_asym_regulator"/>
</dbReference>
<dbReference type="FunFam" id="2.20.100.10:FF:000001">
    <property type="entry name" value="semaphorin-5A isoform X1"/>
    <property type="match status" value="4"/>
</dbReference>
<evidence type="ECO:0000256" key="3">
    <source>
        <dbReference type="ARBA" id="ARBA00022737"/>
    </source>
</evidence>
<feature type="signal peptide" evidence="11">
    <location>
        <begin position="1"/>
        <end position="15"/>
    </location>
</feature>
<dbReference type="SUPFAM" id="SSF82895">
    <property type="entry name" value="TSP-1 type 1 repeat"/>
    <property type="match status" value="7"/>
</dbReference>
<dbReference type="RefSeq" id="XP_066933151.1">
    <property type="nucleotide sequence ID" value="XM_067077050.1"/>
</dbReference>